<feature type="domain" description="GyrI-like small molecule binding" evidence="1">
    <location>
        <begin position="20"/>
        <end position="197"/>
    </location>
</feature>
<dbReference type="PIRSF" id="PIRSF031644">
    <property type="entry name" value="UCP031644"/>
    <property type="match status" value="1"/>
</dbReference>
<proteinExistence type="predicted"/>
<comment type="caution">
    <text evidence="2">The sequence shown here is derived from an EMBL/GenBank/DDBJ whole genome shotgun (WGS) entry which is preliminary data.</text>
</comment>
<dbReference type="SUPFAM" id="SSF55136">
    <property type="entry name" value="Probable bacterial effector-binding domain"/>
    <property type="match status" value="1"/>
</dbReference>
<dbReference type="InterPro" id="IPR011256">
    <property type="entry name" value="Reg_factor_effector_dom_sf"/>
</dbReference>
<dbReference type="InterPro" id="IPR029442">
    <property type="entry name" value="GyrI-like"/>
</dbReference>
<organism evidence="2 3">
    <name type="scientific">Marinihelvus fidelis</name>
    <dbReference type="NCBI Taxonomy" id="2613842"/>
    <lineage>
        <taxon>Bacteria</taxon>
        <taxon>Pseudomonadati</taxon>
        <taxon>Pseudomonadota</taxon>
        <taxon>Gammaproteobacteria</taxon>
        <taxon>Chromatiales</taxon>
        <taxon>Wenzhouxiangellaceae</taxon>
        <taxon>Marinihelvus</taxon>
    </lineage>
</organism>
<reference evidence="2 3" key="1">
    <citation type="submission" date="2019-09" db="EMBL/GenBank/DDBJ databases">
        <title>Wenzhouxiangella sp. Genome sequencing and assembly.</title>
        <authorList>
            <person name="Zhang R."/>
        </authorList>
    </citation>
    <scope>NUCLEOTIDE SEQUENCE [LARGE SCALE GENOMIC DNA]</scope>
    <source>
        <strain evidence="2 3">W260</strain>
    </source>
</reference>
<dbReference type="EMBL" id="VYXP01000007">
    <property type="protein sequence ID" value="KAA9130538.1"/>
    <property type="molecule type" value="Genomic_DNA"/>
</dbReference>
<dbReference type="Proteomes" id="UP000325372">
    <property type="component" value="Unassembled WGS sequence"/>
</dbReference>
<dbReference type="Gene3D" id="3.20.80.10">
    <property type="entry name" value="Regulatory factor, effector binding domain"/>
    <property type="match status" value="1"/>
</dbReference>
<dbReference type="Pfam" id="PF06445">
    <property type="entry name" value="GyrI-like"/>
    <property type="match status" value="1"/>
</dbReference>
<keyword evidence="3" id="KW-1185">Reference proteome</keyword>
<evidence type="ECO:0000313" key="2">
    <source>
        <dbReference type="EMBL" id="KAA9130538.1"/>
    </source>
</evidence>
<evidence type="ECO:0000259" key="1">
    <source>
        <dbReference type="Pfam" id="PF06445"/>
    </source>
</evidence>
<accession>A0A5N0T703</accession>
<protein>
    <recommendedName>
        <fullName evidence="1">GyrI-like small molecule binding domain-containing protein</fullName>
    </recommendedName>
</protein>
<evidence type="ECO:0000313" key="3">
    <source>
        <dbReference type="Proteomes" id="UP000325372"/>
    </source>
</evidence>
<sequence length="200" mass="22608">MAKIDYKKELKHLYGPNARQVQFVDVPAMNYLSVDGVGEPGGKAYTAALASLYPLAYTLRFALRDEGVDYGVMPLEGLWWSDDYTDFTENRRENWRWTMMIMQPDCVTGAHVEVAIDTVRAKKNPAALDLVRFDAFEEGPSAQILHIGPFTEEGPTIQKVHAAIEADGHTLAGKHHEIYLSDIRRAAPEKWRTVIRQPYS</sequence>
<dbReference type="AlphaFoldDB" id="A0A5N0T703"/>
<dbReference type="RefSeq" id="WP_150864842.1">
    <property type="nucleotide sequence ID" value="NZ_VYXP01000007.1"/>
</dbReference>
<dbReference type="InterPro" id="IPR008319">
    <property type="entry name" value="GyrI-like_CCH_Lin2189-like"/>
</dbReference>
<name>A0A5N0T703_9GAMM</name>
<gene>
    <name evidence="2" type="ORF">F3N42_12670</name>
</gene>